<comment type="caution">
    <text evidence="1">The sequence shown here is derived from an EMBL/GenBank/DDBJ whole genome shotgun (WGS) entry which is preliminary data.</text>
</comment>
<accession>A0A1G2URL4</accession>
<protein>
    <recommendedName>
        <fullName evidence="3">SHS2 domain-containing protein</fullName>
    </recommendedName>
</protein>
<dbReference type="EMBL" id="MHWT01000023">
    <property type="protein sequence ID" value="OHB12044.1"/>
    <property type="molecule type" value="Genomic_DNA"/>
</dbReference>
<dbReference type="Pfam" id="PF11104">
    <property type="entry name" value="PilM_2"/>
    <property type="match status" value="1"/>
</dbReference>
<dbReference type="PANTHER" id="PTHR32432">
    <property type="entry name" value="CELL DIVISION PROTEIN FTSA-RELATED"/>
    <property type="match status" value="1"/>
</dbReference>
<dbReference type="AlphaFoldDB" id="A0A1G2URL4"/>
<organism evidence="1 2">
    <name type="scientific">Candidatus Zambryskibacteria bacterium RIFCSPLOWO2_12_FULL_39_23</name>
    <dbReference type="NCBI Taxonomy" id="1802776"/>
    <lineage>
        <taxon>Bacteria</taxon>
        <taxon>Candidatus Zambryskiibacteriota</taxon>
    </lineage>
</organism>
<dbReference type="SUPFAM" id="SSF53067">
    <property type="entry name" value="Actin-like ATPase domain"/>
    <property type="match status" value="1"/>
</dbReference>
<proteinExistence type="predicted"/>
<dbReference type="PANTHER" id="PTHR32432:SF3">
    <property type="entry name" value="ETHANOLAMINE UTILIZATION PROTEIN EUTJ"/>
    <property type="match status" value="1"/>
</dbReference>
<dbReference type="InterPro" id="IPR005883">
    <property type="entry name" value="PilM"/>
</dbReference>
<evidence type="ECO:0008006" key="3">
    <source>
        <dbReference type="Google" id="ProtNLM"/>
    </source>
</evidence>
<dbReference type="InterPro" id="IPR043129">
    <property type="entry name" value="ATPase_NBD"/>
</dbReference>
<dbReference type="Proteomes" id="UP000176558">
    <property type="component" value="Unassembled WGS sequence"/>
</dbReference>
<name>A0A1G2URL4_9BACT</name>
<dbReference type="Gene3D" id="3.30.420.40">
    <property type="match status" value="1"/>
</dbReference>
<evidence type="ECO:0000313" key="2">
    <source>
        <dbReference type="Proteomes" id="UP000176558"/>
    </source>
</evidence>
<gene>
    <name evidence="1" type="ORF">A3G99_03015</name>
</gene>
<dbReference type="InterPro" id="IPR050696">
    <property type="entry name" value="FtsA/MreB"/>
</dbReference>
<reference evidence="1 2" key="1">
    <citation type="journal article" date="2016" name="Nat. Commun.">
        <title>Thousands of microbial genomes shed light on interconnected biogeochemical processes in an aquifer system.</title>
        <authorList>
            <person name="Anantharaman K."/>
            <person name="Brown C.T."/>
            <person name="Hug L.A."/>
            <person name="Sharon I."/>
            <person name="Castelle C.J."/>
            <person name="Probst A.J."/>
            <person name="Thomas B.C."/>
            <person name="Singh A."/>
            <person name="Wilkins M.J."/>
            <person name="Karaoz U."/>
            <person name="Brodie E.L."/>
            <person name="Williams K.H."/>
            <person name="Hubbard S.S."/>
            <person name="Banfield J.F."/>
        </authorList>
    </citation>
    <scope>NUCLEOTIDE SEQUENCE [LARGE SCALE GENOMIC DNA]</scope>
</reference>
<evidence type="ECO:0000313" key="1">
    <source>
        <dbReference type="EMBL" id="OHB12044.1"/>
    </source>
</evidence>
<sequence length="322" mass="36647">MRFNKILKAFPPPQYLNIPFAGLSISDQAIHLIQFSKKNDKFFIEKFKEIPLPPGVVTSGEVKNKEEVINILQTLKRDLKLDYIRVCISEERAYLFTAKIPEVVEKEVISAIESKIEENIPVNPQELIFDYKLFSHKEKNHIDVVVYALPIGTVNKYVEILESSNLTPLSLEIESQAVARALLTKNNKETILVVNFQPEKVGLYVTKKRVVRFSSTISLKRGSPNYEGLLLQEIKKLYVYWHALKENIDEPESKIEKIIICGDSIEENIVSYLSGHLEHKVVLGNVWTNVFDLNANIPEITFSDSLKYASAIGLSLSDDDLV</sequence>